<dbReference type="Gene3D" id="3.30.70.360">
    <property type="match status" value="1"/>
</dbReference>
<dbReference type="Gene3D" id="3.40.630.10">
    <property type="entry name" value="Zn peptidases"/>
    <property type="match status" value="2"/>
</dbReference>
<dbReference type="SUPFAM" id="SSF55031">
    <property type="entry name" value="Bacterial exopeptidase dimerisation domain"/>
    <property type="match status" value="1"/>
</dbReference>
<evidence type="ECO:0000256" key="1">
    <source>
        <dbReference type="ARBA" id="ARBA00001941"/>
    </source>
</evidence>
<dbReference type="KEGG" id="upl:DSM104440_02721"/>
<dbReference type="PANTHER" id="PTHR43808">
    <property type="entry name" value="ACETYLORNITHINE DEACETYLASE"/>
    <property type="match status" value="1"/>
</dbReference>
<evidence type="ECO:0000256" key="4">
    <source>
        <dbReference type="ARBA" id="ARBA00006247"/>
    </source>
</evidence>
<comment type="catalytic activity">
    <reaction evidence="11">
        <text>N-succinyl-(2S,6S)-2,6-diaminopimelate + H2O = (2S,6S)-2,6-diaminopimelate + succinate</text>
        <dbReference type="Rhea" id="RHEA:22608"/>
        <dbReference type="ChEBI" id="CHEBI:15377"/>
        <dbReference type="ChEBI" id="CHEBI:30031"/>
        <dbReference type="ChEBI" id="CHEBI:57609"/>
        <dbReference type="ChEBI" id="CHEBI:58087"/>
        <dbReference type="EC" id="3.5.1.18"/>
    </reaction>
</comment>
<keyword evidence="10" id="KW-0170">Cobalt</keyword>
<comment type="similarity">
    <text evidence="4">Belongs to the peptidase M20A family.</text>
</comment>
<evidence type="ECO:0000256" key="8">
    <source>
        <dbReference type="ARBA" id="ARBA00022801"/>
    </source>
</evidence>
<comment type="cofactor">
    <cofactor evidence="1">
        <name>Co(2+)</name>
        <dbReference type="ChEBI" id="CHEBI:48828"/>
    </cofactor>
</comment>
<evidence type="ECO:0000256" key="7">
    <source>
        <dbReference type="ARBA" id="ARBA00022723"/>
    </source>
</evidence>
<evidence type="ECO:0000256" key="9">
    <source>
        <dbReference type="ARBA" id="ARBA00022833"/>
    </source>
</evidence>
<dbReference type="SUPFAM" id="SSF53187">
    <property type="entry name" value="Zn-dependent exopeptidases"/>
    <property type="match status" value="1"/>
</dbReference>
<keyword evidence="7" id="KW-0479">Metal-binding</keyword>
<dbReference type="InterPro" id="IPR002933">
    <property type="entry name" value="Peptidase_M20"/>
</dbReference>
<evidence type="ECO:0000256" key="10">
    <source>
        <dbReference type="ARBA" id="ARBA00023285"/>
    </source>
</evidence>
<feature type="domain" description="Peptidase M20 dimerisation" evidence="12">
    <location>
        <begin position="190"/>
        <end position="293"/>
    </location>
</feature>
<keyword evidence="9" id="KW-0862">Zinc</keyword>
<evidence type="ECO:0000313" key="14">
    <source>
        <dbReference type="Proteomes" id="UP000503096"/>
    </source>
</evidence>
<comment type="cofactor">
    <cofactor evidence="2">
        <name>Zn(2+)</name>
        <dbReference type="ChEBI" id="CHEBI:29105"/>
    </cofactor>
</comment>
<dbReference type="GO" id="GO:0009089">
    <property type="term" value="P:lysine biosynthetic process via diaminopimelate"/>
    <property type="evidence" value="ECO:0007669"/>
    <property type="project" value="UniProtKB-UniPathway"/>
</dbReference>
<dbReference type="PROSITE" id="PS00758">
    <property type="entry name" value="ARGE_DAPE_CPG2_1"/>
    <property type="match status" value="1"/>
</dbReference>
<dbReference type="Pfam" id="PF01546">
    <property type="entry name" value="Peptidase_M20"/>
    <property type="match status" value="1"/>
</dbReference>
<evidence type="ECO:0000256" key="5">
    <source>
        <dbReference type="ARBA" id="ARBA00011921"/>
    </source>
</evidence>
<dbReference type="Proteomes" id="UP000503096">
    <property type="component" value="Chromosome"/>
</dbReference>
<dbReference type="EC" id="3.5.1.18" evidence="5"/>
<evidence type="ECO:0000313" key="13">
    <source>
        <dbReference type="EMBL" id="QJR15895.1"/>
    </source>
</evidence>
<sequence>MTHATALDALVDARFDESVAFLRELVRMPSDTPPGDNAAHAEGTAKLLEALGFTVERHPIPADLVARRGMKSVTNLIVRHKFGPGPVIALNAHGDVVPPGEGWTKGPYEGVVDKGRMYGRGVAVSKSDFATYTFALDALRRAGHSHGTVELHFTYDEEMGGELGPGWLLAQGLSKPDYAIGAGFSYAVVTGHNGALHLEVTVRGEAAHAAMPETGVDALRASVDIIQALYSLRRGYATVRSAVEGIGSPTINVGLIEGGINTNVVPDKVRFSLDRRMIPEEDPETVEKALRETIFRAQAMHSKVRVDIRRILLARALKPRPGHEVLVKALQAEGQRVFGTAPPAVGVPLYTDARLYGEAGVPIVLFGAGPRTILEANAKRADENLVLDDLRKATKVVAGALATLLA</sequence>
<dbReference type="NCBIfam" id="TIGR01910">
    <property type="entry name" value="DapE-ArgE"/>
    <property type="match status" value="1"/>
</dbReference>
<dbReference type="EMBL" id="CP053073">
    <property type="protein sequence ID" value="QJR15895.1"/>
    <property type="molecule type" value="Genomic_DNA"/>
</dbReference>
<keyword evidence="14" id="KW-1185">Reference proteome</keyword>
<dbReference type="InterPro" id="IPR036264">
    <property type="entry name" value="Bact_exopeptidase_dim_dom"/>
</dbReference>
<dbReference type="InterPro" id="IPR011650">
    <property type="entry name" value="Peptidase_M20_dimer"/>
</dbReference>
<dbReference type="InterPro" id="IPR001261">
    <property type="entry name" value="ArgE/DapE_CS"/>
</dbReference>
<comment type="pathway">
    <text evidence="3">Amino-acid biosynthesis; L-lysine biosynthesis via DAP pathway; LL-2,6-diaminopimelate from (S)-tetrahydrodipicolinate (succinylase route): step 3/3.</text>
</comment>
<dbReference type="AlphaFoldDB" id="A0A6M4H9N1"/>
<accession>A0A6M4H9N1</accession>
<proteinExistence type="inferred from homology"/>
<dbReference type="UniPathway" id="UPA00034">
    <property type="reaction ID" value="UER00021"/>
</dbReference>
<dbReference type="Pfam" id="PF07687">
    <property type="entry name" value="M20_dimer"/>
    <property type="match status" value="1"/>
</dbReference>
<dbReference type="RefSeq" id="WP_171163573.1">
    <property type="nucleotide sequence ID" value="NZ_CP053073.1"/>
</dbReference>
<keyword evidence="8 13" id="KW-0378">Hydrolase</keyword>
<protein>
    <recommendedName>
        <fullName evidence="6">Probable succinyl-diaminopimelate desuccinylase</fullName>
        <ecNumber evidence="5">3.5.1.18</ecNumber>
    </recommendedName>
</protein>
<evidence type="ECO:0000259" key="12">
    <source>
        <dbReference type="Pfam" id="PF07687"/>
    </source>
</evidence>
<evidence type="ECO:0000256" key="2">
    <source>
        <dbReference type="ARBA" id="ARBA00001947"/>
    </source>
</evidence>
<gene>
    <name evidence="13" type="primary">argE</name>
    <name evidence="13" type="ORF">DSM104440_02721</name>
</gene>
<reference evidence="13 14" key="1">
    <citation type="submission" date="2020-04" db="EMBL/GenBank/DDBJ databases">
        <title>Usitatibacter rugosus gen. nov., sp. nov. and Usitatibacter palustris sp. nov., novel members of Usitatibacteraceae fam. nov. within the order Nitrosomonadales isolated from soil.</title>
        <authorList>
            <person name="Huber K.J."/>
            <person name="Neumann-Schaal M."/>
            <person name="Geppert A."/>
            <person name="Luckner M."/>
            <person name="Wanner G."/>
            <person name="Overmann J."/>
        </authorList>
    </citation>
    <scope>NUCLEOTIDE SEQUENCE [LARGE SCALE GENOMIC DNA]</scope>
    <source>
        <strain evidence="13 14">Swamp67</strain>
    </source>
</reference>
<dbReference type="GO" id="GO:0046872">
    <property type="term" value="F:metal ion binding"/>
    <property type="evidence" value="ECO:0007669"/>
    <property type="project" value="UniProtKB-KW"/>
</dbReference>
<name>A0A6M4H9N1_9PROT</name>
<dbReference type="InterPro" id="IPR010182">
    <property type="entry name" value="ArgE/DapE"/>
</dbReference>
<evidence type="ECO:0000256" key="6">
    <source>
        <dbReference type="ARBA" id="ARBA00016853"/>
    </source>
</evidence>
<dbReference type="GO" id="GO:0009014">
    <property type="term" value="F:succinyl-diaminopimelate desuccinylase activity"/>
    <property type="evidence" value="ECO:0007669"/>
    <property type="project" value="UniProtKB-EC"/>
</dbReference>
<dbReference type="InterPro" id="IPR050072">
    <property type="entry name" value="Peptidase_M20A"/>
</dbReference>
<evidence type="ECO:0000256" key="3">
    <source>
        <dbReference type="ARBA" id="ARBA00005130"/>
    </source>
</evidence>
<evidence type="ECO:0000256" key="11">
    <source>
        <dbReference type="ARBA" id="ARBA00051301"/>
    </source>
</evidence>
<organism evidence="13 14">
    <name type="scientific">Usitatibacter palustris</name>
    <dbReference type="NCBI Taxonomy" id="2732487"/>
    <lineage>
        <taxon>Bacteria</taxon>
        <taxon>Pseudomonadati</taxon>
        <taxon>Pseudomonadota</taxon>
        <taxon>Betaproteobacteria</taxon>
        <taxon>Nitrosomonadales</taxon>
        <taxon>Usitatibacteraceae</taxon>
        <taxon>Usitatibacter</taxon>
    </lineage>
</organism>
<dbReference type="InParanoid" id="A0A6M4H9N1"/>